<gene>
    <name evidence="2" type="ORF">AVDCRST_MAG59-1670</name>
</gene>
<feature type="compositionally biased region" description="Basic and acidic residues" evidence="1">
    <location>
        <begin position="185"/>
        <end position="202"/>
    </location>
</feature>
<accession>A0A6J4UGJ0</accession>
<name>A0A6J4UGJ0_9BACT</name>
<feature type="compositionally biased region" description="Basic residues" evidence="1">
    <location>
        <begin position="1"/>
        <end position="11"/>
    </location>
</feature>
<feature type="compositionally biased region" description="Basic residues" evidence="1">
    <location>
        <begin position="124"/>
        <end position="139"/>
    </location>
</feature>
<reference evidence="2" key="1">
    <citation type="submission" date="2020-02" db="EMBL/GenBank/DDBJ databases">
        <authorList>
            <person name="Meier V. D."/>
        </authorList>
    </citation>
    <scope>NUCLEOTIDE SEQUENCE</scope>
    <source>
        <strain evidence="2">AVDCRST_MAG59</strain>
    </source>
</reference>
<feature type="region of interest" description="Disordered" evidence="1">
    <location>
        <begin position="1"/>
        <end position="268"/>
    </location>
</feature>
<protein>
    <submittedName>
        <fullName evidence="2">Uncharacterized protein</fullName>
    </submittedName>
</protein>
<proteinExistence type="predicted"/>
<feature type="compositionally biased region" description="Low complexity" evidence="1">
    <location>
        <begin position="242"/>
        <end position="260"/>
    </location>
</feature>
<dbReference type="AlphaFoldDB" id="A0A6J4UGJ0"/>
<dbReference type="EMBL" id="CADCWF010000102">
    <property type="protein sequence ID" value="CAA9549971.1"/>
    <property type="molecule type" value="Genomic_DNA"/>
</dbReference>
<feature type="compositionally biased region" description="Basic residues" evidence="1">
    <location>
        <begin position="65"/>
        <end position="80"/>
    </location>
</feature>
<evidence type="ECO:0000313" key="2">
    <source>
        <dbReference type="EMBL" id="CAA9549971.1"/>
    </source>
</evidence>
<feature type="non-terminal residue" evidence="2">
    <location>
        <position position="268"/>
    </location>
</feature>
<organism evidence="2">
    <name type="scientific">uncultured Thermomicrobiales bacterium</name>
    <dbReference type="NCBI Taxonomy" id="1645740"/>
    <lineage>
        <taxon>Bacteria</taxon>
        <taxon>Pseudomonadati</taxon>
        <taxon>Thermomicrobiota</taxon>
        <taxon>Thermomicrobia</taxon>
        <taxon>Thermomicrobiales</taxon>
        <taxon>environmental samples</taxon>
    </lineage>
</organism>
<sequence length="268" mass="28958">DRSPPGRRRRADRAGRRGDGTGWHPHRRTRGGADRFRAGTAGRCLRRRPGSGPRRGSFAAAPVRRVLRGGRRRLPSRRPGPRLFPAAARHRPRGAVGDGAARHRRFGPGAGGRRGRARFCGTNHPRRRRGGGRGVRRLRAGGPARCPAVRLRHRCLPPSDSAHARRPRGRLATRPRSAPRRRDRRPPPDLRRGGDPAGRDRTPPAVVRPQRALPRRPGGGAGALFRGRPRDCRADTRSGSVRAARGPEPSAGGASAGGAAHDLPVSSV</sequence>
<feature type="compositionally biased region" description="Basic residues" evidence="1">
    <location>
        <begin position="164"/>
        <end position="184"/>
    </location>
</feature>
<feature type="non-terminal residue" evidence="2">
    <location>
        <position position="1"/>
    </location>
</feature>
<evidence type="ECO:0000256" key="1">
    <source>
        <dbReference type="SAM" id="MobiDB-lite"/>
    </source>
</evidence>